<evidence type="ECO:0000313" key="2">
    <source>
        <dbReference type="Proteomes" id="UP001292913"/>
    </source>
</evidence>
<protein>
    <submittedName>
        <fullName evidence="1">Uncharacterized protein</fullName>
    </submittedName>
</protein>
<dbReference type="RefSeq" id="WP_229128672.1">
    <property type="nucleotide sequence ID" value="NZ_JARZAK010000006.1"/>
</dbReference>
<dbReference type="EMBL" id="JARZAK010000006">
    <property type="protein sequence ID" value="MDY7258307.1"/>
    <property type="molecule type" value="Genomic_DNA"/>
</dbReference>
<evidence type="ECO:0000313" key="1">
    <source>
        <dbReference type="EMBL" id="MDY7258307.1"/>
    </source>
</evidence>
<keyword evidence="2" id="KW-1185">Reference proteome</keyword>
<accession>A0ABU5HRY2</accession>
<dbReference type="Proteomes" id="UP001292913">
    <property type="component" value="Unassembled WGS sequence"/>
</dbReference>
<proteinExistence type="predicted"/>
<dbReference type="SUPFAM" id="SSF52949">
    <property type="entry name" value="Macro domain-like"/>
    <property type="match status" value="1"/>
</dbReference>
<organism evidence="1 2">
    <name type="scientific">Bacteroides vicugnae</name>
    <dbReference type="NCBI Taxonomy" id="3037989"/>
    <lineage>
        <taxon>Bacteria</taxon>
        <taxon>Pseudomonadati</taxon>
        <taxon>Bacteroidota</taxon>
        <taxon>Bacteroidia</taxon>
        <taxon>Bacteroidales</taxon>
        <taxon>Bacteroidaceae</taxon>
        <taxon>Bacteroides</taxon>
    </lineage>
</organism>
<comment type="caution">
    <text evidence="1">The sequence shown here is derived from an EMBL/GenBank/DDBJ whole genome shotgun (WGS) entry which is preliminary data.</text>
</comment>
<gene>
    <name evidence="1" type="ORF">QHG74_11330</name>
</gene>
<dbReference type="Gene3D" id="3.40.220.10">
    <property type="entry name" value="Leucine Aminopeptidase, subunit E, domain 1"/>
    <property type="match status" value="1"/>
</dbReference>
<dbReference type="InterPro" id="IPR043472">
    <property type="entry name" value="Macro_dom-like"/>
</dbReference>
<sequence length="82" mass="9425">MLLLVLTTLIFQWVEEFLHLSYAITIDWSQKDEFTVEKSINSIIKKSLNVLSVLGLKSIAFPVIATRAARYSLIEHTCFRIP</sequence>
<name>A0ABU5HRY2_9BACE</name>
<reference evidence="1 2" key="1">
    <citation type="submission" date="2023-04" db="EMBL/GenBank/DDBJ databases">
        <title>Bacteroides pacosi sp. nov., isolated from the fecal material of an alpaca.</title>
        <authorList>
            <person name="Miller S."/>
            <person name="Hendry M."/>
            <person name="King J."/>
            <person name="Sankaranarayanan K."/>
            <person name="Lawson P.A."/>
        </authorList>
    </citation>
    <scope>NUCLEOTIDE SEQUENCE [LARGE SCALE GENOMIC DNA]</scope>
    <source>
        <strain evidence="1 2">A2-P53</strain>
    </source>
</reference>